<reference evidence="2 3" key="1">
    <citation type="submission" date="2019-06" db="EMBL/GenBank/DDBJ databases">
        <authorList>
            <person name="Palmer J.M."/>
        </authorList>
    </citation>
    <scope>NUCLEOTIDE SEQUENCE [LARGE SCALE GENOMIC DNA]</scope>
    <source>
        <strain evidence="2 3">TWF788</strain>
    </source>
</reference>
<feature type="coiled-coil region" evidence="1">
    <location>
        <begin position="109"/>
        <end position="143"/>
    </location>
</feature>
<dbReference type="SUPFAM" id="SSF57997">
    <property type="entry name" value="Tropomyosin"/>
    <property type="match status" value="1"/>
</dbReference>
<keyword evidence="1" id="KW-0175">Coiled coil</keyword>
<dbReference type="EMBL" id="JAABOE010000017">
    <property type="protein sequence ID" value="KAF3186387.1"/>
    <property type="molecule type" value="Genomic_DNA"/>
</dbReference>
<protein>
    <submittedName>
        <fullName evidence="2">Uncharacterized protein</fullName>
    </submittedName>
</protein>
<name>A0A7C8PZZ0_ORBOL</name>
<evidence type="ECO:0000256" key="1">
    <source>
        <dbReference type="SAM" id="Coils"/>
    </source>
</evidence>
<evidence type="ECO:0000313" key="2">
    <source>
        <dbReference type="EMBL" id="KAF3186387.1"/>
    </source>
</evidence>
<evidence type="ECO:0000313" key="3">
    <source>
        <dbReference type="Proteomes" id="UP000479691"/>
    </source>
</evidence>
<sequence length="180" mass="20542">MNDFAFAPAEDHAIPANQYIQDLNIYPTLQGQIDEARIGIIEQRIGLIGQRIRLSDFQDMNHQMRFNGVESVLSGIQTQLQENSQKLEIESKSCIAKVDSIIEPIFENSANHDERLTDLEEHVNRMEQRLKSIEERVQNHTEVIDILRVVLQDVRNKILPRALQNPLEGENGFATPASTN</sequence>
<organism evidence="2 3">
    <name type="scientific">Orbilia oligospora</name>
    <name type="common">Nematode-trapping fungus</name>
    <name type="synonym">Arthrobotrys oligospora</name>
    <dbReference type="NCBI Taxonomy" id="2813651"/>
    <lineage>
        <taxon>Eukaryota</taxon>
        <taxon>Fungi</taxon>
        <taxon>Dikarya</taxon>
        <taxon>Ascomycota</taxon>
        <taxon>Pezizomycotina</taxon>
        <taxon>Orbiliomycetes</taxon>
        <taxon>Orbiliales</taxon>
        <taxon>Orbiliaceae</taxon>
        <taxon>Orbilia</taxon>
    </lineage>
</organism>
<dbReference type="Proteomes" id="UP000479691">
    <property type="component" value="Unassembled WGS sequence"/>
</dbReference>
<accession>A0A7C8PZZ0</accession>
<proteinExistence type="predicted"/>
<dbReference type="AlphaFoldDB" id="A0A7C8PZZ0"/>
<comment type="caution">
    <text evidence="2">The sequence shown here is derived from an EMBL/GenBank/DDBJ whole genome shotgun (WGS) entry which is preliminary data.</text>
</comment>
<gene>
    <name evidence="2" type="ORF">TWF788_003252</name>
</gene>